<dbReference type="InterPro" id="IPR023214">
    <property type="entry name" value="HAD_sf"/>
</dbReference>
<proteinExistence type="predicted"/>
<protein>
    <submittedName>
        <fullName evidence="3">CTD small phosphatase-like protein</fullName>
    </submittedName>
</protein>
<evidence type="ECO:0000313" key="2">
    <source>
        <dbReference type="Proteomes" id="UP000694886"/>
    </source>
</evidence>
<accession>A0AB32WG50</accession>
<dbReference type="NCBIfam" id="TIGR02251">
    <property type="entry name" value="HIF-SF_euk"/>
    <property type="match status" value="1"/>
</dbReference>
<dbReference type="GeneID" id="18596622"/>
<dbReference type="GO" id="GO:0016791">
    <property type="term" value="F:phosphatase activity"/>
    <property type="evidence" value="ECO:0007669"/>
    <property type="project" value="InterPro"/>
</dbReference>
<dbReference type="SUPFAM" id="SSF56784">
    <property type="entry name" value="HAD-like"/>
    <property type="match status" value="1"/>
</dbReference>
<dbReference type="Proteomes" id="UP000694886">
    <property type="component" value="Chromosome 6"/>
</dbReference>
<dbReference type="FunFam" id="3.40.50.1000:FF:000093">
    <property type="entry name" value="NLI interacting factor-like phosphatase family protein"/>
    <property type="match status" value="1"/>
</dbReference>
<dbReference type="PROSITE" id="PS50969">
    <property type="entry name" value="FCP1"/>
    <property type="match status" value="1"/>
</dbReference>
<dbReference type="KEGG" id="tcc:18596622"/>
<dbReference type="InterPro" id="IPR004274">
    <property type="entry name" value="FCP1_dom"/>
</dbReference>
<dbReference type="AlphaFoldDB" id="A0AB32WG50"/>
<sequence length="311" mass="35821">MLLKMSKRVQPRSIIRHHHRLLRHCLHRVHHRKGRSSTTKIKSLVVIASIISKSVHECSRRLIKFFSKLARRRHHQSLPFLEQEETLFEAGVDPGLKLEFESSFAMPLVLVLNEHLQLLPPLASDKKRTIVLDLDETLVHSSPDPPPPLYDFTIKPNIDGERMNFYVLKRPGVDEFLEAISKKYEVVVFTAGLEPYASMLLDILDPKGLISHRLYRDSCKQVGGRFVKDLAKMGRDLGKVVMVDDNPNSYYLQPANAIPIKRFEDDVEDRELEKLLGFFERYCDGFDDMRDAVKQYLGGATMRTGQCKRSI</sequence>
<dbReference type="CDD" id="cd07521">
    <property type="entry name" value="HAD_FCP1-like"/>
    <property type="match status" value="1"/>
</dbReference>
<dbReference type="RefSeq" id="XP_017978337.1">
    <property type="nucleotide sequence ID" value="XM_018122848.1"/>
</dbReference>
<dbReference type="SMART" id="SM00577">
    <property type="entry name" value="CPDc"/>
    <property type="match status" value="1"/>
</dbReference>
<evidence type="ECO:0000313" key="3">
    <source>
        <dbReference type="RefSeq" id="XP_017978337.1"/>
    </source>
</evidence>
<evidence type="ECO:0000259" key="1">
    <source>
        <dbReference type="PROSITE" id="PS50969"/>
    </source>
</evidence>
<dbReference type="InterPro" id="IPR036412">
    <property type="entry name" value="HAD-like_sf"/>
</dbReference>
<organism evidence="2 3">
    <name type="scientific">Theobroma cacao</name>
    <name type="common">Cacao</name>
    <name type="synonym">Cocoa</name>
    <dbReference type="NCBI Taxonomy" id="3641"/>
    <lineage>
        <taxon>Eukaryota</taxon>
        <taxon>Viridiplantae</taxon>
        <taxon>Streptophyta</taxon>
        <taxon>Embryophyta</taxon>
        <taxon>Tracheophyta</taxon>
        <taxon>Spermatophyta</taxon>
        <taxon>Magnoliopsida</taxon>
        <taxon>eudicotyledons</taxon>
        <taxon>Gunneridae</taxon>
        <taxon>Pentapetalae</taxon>
        <taxon>rosids</taxon>
        <taxon>malvids</taxon>
        <taxon>Malvales</taxon>
        <taxon>Malvaceae</taxon>
        <taxon>Byttnerioideae</taxon>
        <taxon>Theobroma</taxon>
    </lineage>
</organism>
<dbReference type="Pfam" id="PF03031">
    <property type="entry name" value="NIF"/>
    <property type="match status" value="1"/>
</dbReference>
<dbReference type="InterPro" id="IPR011948">
    <property type="entry name" value="Dullard_phosphatase"/>
</dbReference>
<reference evidence="3" key="2">
    <citation type="submission" date="2025-08" db="UniProtKB">
        <authorList>
            <consortium name="RefSeq"/>
        </authorList>
    </citation>
    <scope>IDENTIFICATION</scope>
</reference>
<dbReference type="InterPro" id="IPR050365">
    <property type="entry name" value="TIM50"/>
</dbReference>
<name>A0AB32WG50_THECC</name>
<dbReference type="Gene3D" id="3.40.50.1000">
    <property type="entry name" value="HAD superfamily/HAD-like"/>
    <property type="match status" value="1"/>
</dbReference>
<reference evidence="2" key="1">
    <citation type="journal article" date="1997" name="Nucleic Acids Res.">
        <title>tRNAscan-SE: a program for improved detection of transfer RNA genes in genomic sequence.</title>
        <authorList>
            <person name="Lowe T.M."/>
            <person name="Eddy S.R."/>
        </authorList>
    </citation>
    <scope>NUCLEOTIDE SEQUENCE [LARGE SCALE GENOMIC DNA]</scope>
    <source>
        <strain evidence="2">r\B97-61/B2</strain>
    </source>
</reference>
<feature type="domain" description="FCP1 homology" evidence="1">
    <location>
        <begin position="123"/>
        <end position="282"/>
    </location>
</feature>
<gene>
    <name evidence="3" type="primary">LOC18596622</name>
</gene>
<dbReference type="PANTHER" id="PTHR12210">
    <property type="entry name" value="DULLARD PROTEIN PHOSPHATASE"/>
    <property type="match status" value="1"/>
</dbReference>
<dbReference type="Gramene" id="Tc06v2_t013410.1">
    <property type="protein sequence ID" value="Tc06v2_p013410.1"/>
    <property type="gene ID" value="Tc06v2_g013410"/>
</dbReference>